<dbReference type="OrthoDB" id="108721at2157"/>
<dbReference type="KEGG" id="mear:Mpt1_c04210"/>
<dbReference type="SUPFAM" id="SSF160113">
    <property type="entry name" value="YegP-like"/>
    <property type="match status" value="2"/>
</dbReference>
<dbReference type="InterPro" id="IPR010879">
    <property type="entry name" value="DUF1508"/>
</dbReference>
<keyword evidence="3" id="KW-1185">Reference proteome</keyword>
<dbReference type="PANTHER" id="PTHR40606">
    <property type="match status" value="1"/>
</dbReference>
<dbReference type="AlphaFoldDB" id="A0A0A7LAX0"/>
<dbReference type="InterPro" id="IPR036913">
    <property type="entry name" value="YegP-like_sf"/>
</dbReference>
<dbReference type="RefSeq" id="WP_048111641.1">
    <property type="nucleotide sequence ID" value="NZ_CP010070.1"/>
</dbReference>
<dbReference type="Gene3D" id="3.30.160.160">
    <property type="entry name" value="YegP-like"/>
    <property type="match status" value="2"/>
</dbReference>
<feature type="domain" description="DUF1508" evidence="1">
    <location>
        <begin position="78"/>
        <end position="121"/>
    </location>
</feature>
<name>A0A0A7LAX0_9ARCH</name>
<gene>
    <name evidence="2" type="ORF">Mpt1_c04210</name>
</gene>
<sequence length="125" mass="13739">MGKFVVKPASEGMTFNLFANNGQVICRASQVYASEATCMNGVESVRKNCKSKVEDQTVADYAKLKNPKYEIFMDKNGEKYYFRLKAMNGEIIAVSQGYAGKDSCKNGIESVGKNAPDATVVKEDE</sequence>
<evidence type="ECO:0000313" key="2">
    <source>
        <dbReference type="EMBL" id="AIZ56315.1"/>
    </source>
</evidence>
<dbReference type="HOGENOM" id="CLU_163886_0_0_2"/>
<evidence type="ECO:0000313" key="3">
    <source>
        <dbReference type="Proteomes" id="UP000030787"/>
    </source>
</evidence>
<reference evidence="2 3" key="1">
    <citation type="journal article" date="2014" name="Appl. Environ. Microbiol.">
        <title>Comparative Genome Analysis of 'Candidatus Methanoplasma termitum' Indicates a New Mode of Energy Metabolism in the Seventh Order of Methanogens.</title>
        <authorList>
            <person name="Lang K."/>
            <person name="Schuldes J."/>
            <person name="Klingl A."/>
            <person name="Poehlein A."/>
            <person name="Daniel R."/>
            <person name="Brune A."/>
        </authorList>
    </citation>
    <scope>NUCLEOTIDE SEQUENCE [LARGE SCALE GENOMIC DNA]</scope>
    <source>
        <strain evidence="3">Mpt1</strain>
    </source>
</reference>
<dbReference type="InterPro" id="IPR051141">
    <property type="entry name" value="UPF0339_domain"/>
</dbReference>
<accession>A0A0A7LAX0</accession>
<dbReference type="Pfam" id="PF07411">
    <property type="entry name" value="DUF1508"/>
    <property type="match status" value="2"/>
</dbReference>
<dbReference type="GeneID" id="24818091"/>
<dbReference type="Proteomes" id="UP000030787">
    <property type="component" value="Chromosome"/>
</dbReference>
<proteinExistence type="predicted"/>
<dbReference type="EMBL" id="CP010070">
    <property type="protein sequence ID" value="AIZ56315.1"/>
    <property type="molecule type" value="Genomic_DNA"/>
</dbReference>
<protein>
    <recommendedName>
        <fullName evidence="1">DUF1508 domain-containing protein</fullName>
    </recommendedName>
</protein>
<dbReference type="PANTHER" id="PTHR40606:SF1">
    <property type="entry name" value="UPF0339 PROTEIN YEGP"/>
    <property type="match status" value="1"/>
</dbReference>
<feature type="domain" description="DUF1508" evidence="1">
    <location>
        <begin position="14"/>
        <end position="50"/>
    </location>
</feature>
<evidence type="ECO:0000259" key="1">
    <source>
        <dbReference type="Pfam" id="PF07411"/>
    </source>
</evidence>
<organism evidence="2 3">
    <name type="scientific">Candidatus Methanoplasma termitum</name>
    <dbReference type="NCBI Taxonomy" id="1577791"/>
    <lineage>
        <taxon>Archaea</taxon>
        <taxon>Methanobacteriati</taxon>
        <taxon>Thermoplasmatota</taxon>
        <taxon>Thermoplasmata</taxon>
        <taxon>Methanomassiliicoccales</taxon>
        <taxon>Methanomassiliicoccaceae</taxon>
        <taxon>Candidatus Methanoplasma</taxon>
    </lineage>
</organism>